<evidence type="ECO:0008006" key="3">
    <source>
        <dbReference type="Google" id="ProtNLM"/>
    </source>
</evidence>
<sequence length="198" mass="21950">MTNETIDTAALAKRVDDLEEAIRLAEVGEYLLNACLYSGGDGYTEPREMGVEWQWQQSAPDQYGQGMLLAAATKWHDEQAEDGVITEARQLRDLRDALTTLLRGVVWQPIETAPKDGTRILLASSAVSEAGKPAEWTISVGQWVPEFEIASYPDDGPLYRGAWSDFTVASWGYEEFTELSPTHWMLLPAPPLSTTKEG</sequence>
<keyword evidence="2" id="KW-1185">Reference proteome</keyword>
<evidence type="ECO:0000313" key="2">
    <source>
        <dbReference type="Proteomes" id="UP000002417"/>
    </source>
</evidence>
<organism evidence="1 2">
    <name type="scientific">Xanthobacter autotrophicus (strain ATCC BAA-1158 / Py2)</name>
    <dbReference type="NCBI Taxonomy" id="78245"/>
    <lineage>
        <taxon>Bacteria</taxon>
        <taxon>Pseudomonadati</taxon>
        <taxon>Pseudomonadota</taxon>
        <taxon>Alphaproteobacteria</taxon>
        <taxon>Hyphomicrobiales</taxon>
        <taxon>Xanthobacteraceae</taxon>
        <taxon>Xanthobacter</taxon>
    </lineage>
</organism>
<dbReference type="AlphaFoldDB" id="A7ILK8"/>
<name>A7ILK8_XANP2</name>
<evidence type="ECO:0000313" key="1">
    <source>
        <dbReference type="EMBL" id="ABS68901.1"/>
    </source>
</evidence>
<reference evidence="1 2" key="1">
    <citation type="submission" date="2007-07" db="EMBL/GenBank/DDBJ databases">
        <title>Complete sequence of chromosome of Xanthobacter autotrophicus Py2.</title>
        <authorList>
            <consortium name="US DOE Joint Genome Institute"/>
            <person name="Copeland A."/>
            <person name="Lucas S."/>
            <person name="Lapidus A."/>
            <person name="Barry K."/>
            <person name="Glavina del Rio T."/>
            <person name="Hammon N."/>
            <person name="Israni S."/>
            <person name="Dalin E."/>
            <person name="Tice H."/>
            <person name="Pitluck S."/>
            <person name="Sims D."/>
            <person name="Brettin T."/>
            <person name="Bruce D."/>
            <person name="Detter J.C."/>
            <person name="Han C."/>
            <person name="Tapia R."/>
            <person name="Brainard J."/>
            <person name="Schmutz J."/>
            <person name="Larimer F."/>
            <person name="Land M."/>
            <person name="Hauser L."/>
            <person name="Kyrpides N."/>
            <person name="Kim E."/>
            <person name="Ensigns S.A."/>
            <person name="Richardson P."/>
        </authorList>
    </citation>
    <scope>NUCLEOTIDE SEQUENCE [LARGE SCALE GENOMIC DNA]</scope>
    <source>
        <strain evidence="2">ATCC BAA-1158 / Py2</strain>
    </source>
</reference>
<dbReference type="EMBL" id="CP000781">
    <property type="protein sequence ID" value="ABS68901.1"/>
    <property type="molecule type" value="Genomic_DNA"/>
</dbReference>
<dbReference type="Proteomes" id="UP000002417">
    <property type="component" value="Chromosome"/>
</dbReference>
<proteinExistence type="predicted"/>
<dbReference type="HOGENOM" id="CLU_1377633_0_0_5"/>
<protein>
    <recommendedName>
        <fullName evidence="3">DUF551 domain-containing protein</fullName>
    </recommendedName>
</protein>
<accession>A7ILK8</accession>
<dbReference type="OrthoDB" id="7510885at2"/>
<gene>
    <name evidence="1" type="ordered locus">Xaut_3673</name>
</gene>
<dbReference type="KEGG" id="xau:Xaut_3673"/>
<dbReference type="STRING" id="78245.Xaut_3673"/>